<dbReference type="Gene3D" id="2.170.16.10">
    <property type="entry name" value="Hedgehog/Intein (Hint) domain"/>
    <property type="match status" value="1"/>
</dbReference>
<dbReference type="RefSeq" id="WP_082781590.1">
    <property type="nucleotide sequence ID" value="NZ_BAPF01000031.1"/>
</dbReference>
<feature type="domain" description="Hedgehog/Intein (Hint)" evidence="1">
    <location>
        <begin position="322"/>
        <end position="461"/>
    </location>
</feature>
<gene>
    <name evidence="2" type="ORF">AA14337_2408</name>
</gene>
<dbReference type="Proteomes" id="UP001065047">
    <property type="component" value="Unassembled WGS sequence"/>
</dbReference>
<name>A0ABQ0PVJ4_9PROT</name>
<dbReference type="SUPFAM" id="SSF51294">
    <property type="entry name" value="Hedgehog/intein (Hint) domain"/>
    <property type="match status" value="1"/>
</dbReference>
<accession>A0ABQ0PVJ4</accession>
<dbReference type="InterPro" id="IPR028992">
    <property type="entry name" value="Hedgehog/Intein_dom"/>
</dbReference>
<dbReference type="GeneID" id="29559191"/>
<evidence type="ECO:0000259" key="1">
    <source>
        <dbReference type="Pfam" id="PF13403"/>
    </source>
</evidence>
<comment type="caution">
    <text evidence="2">The sequence shown here is derived from an EMBL/GenBank/DDBJ whole genome shotgun (WGS) entry which is preliminary data.</text>
</comment>
<proteinExistence type="predicted"/>
<dbReference type="InterPro" id="IPR036844">
    <property type="entry name" value="Hint_dom_sf"/>
</dbReference>
<dbReference type="EMBL" id="BAPF01000031">
    <property type="protein sequence ID" value="GBQ82686.1"/>
    <property type="molecule type" value="Genomic_DNA"/>
</dbReference>
<keyword evidence="3" id="KW-1185">Reference proteome</keyword>
<dbReference type="Pfam" id="PF13403">
    <property type="entry name" value="Hint_2"/>
    <property type="match status" value="1"/>
</dbReference>
<reference evidence="2" key="1">
    <citation type="submission" date="2013-04" db="EMBL/GenBank/DDBJ databases">
        <title>The genome sequencing project of 58 acetic acid bacteria.</title>
        <authorList>
            <person name="Okamoto-Kainuma A."/>
            <person name="Ishikawa M."/>
            <person name="Umino S."/>
            <person name="Koizumi Y."/>
            <person name="Shiwa Y."/>
            <person name="Yoshikawa H."/>
            <person name="Matsutani M."/>
            <person name="Matsushita K."/>
        </authorList>
    </citation>
    <scope>NUCLEOTIDE SEQUENCE</scope>
    <source>
        <strain evidence="2">DSM 14337</strain>
    </source>
</reference>
<sequence>MTDVTIIEKTSTTSSVYGPLDAFHLFPIPQTTTLIKTSNGLTYNLIDTNYDGYHNYNVKITDANNNTILNQNNINSGINLLNIVKLVASGDVITGSDDSAALANLASIGTYVSIPGSTGSFVVGAGVLTANNYYIGGDTHISGLANVATGSTINVIGGTATMSGVNGASLLGALNGSIVNIEYGGTFNTGSAFASLLEGGTINFGSGGGTLILNGGGTLISLLASGTLSATTLNNYDPSKDTIELQNTTETVTHYKIENGGAFGLDSSQKVIILYGKDGKEVAEYAVKPATGVTLNNGDYTVGVGENPLKVSYSDGNTYIGVCFLADSMIETPNGEIPVQNIQVGTEVITYDAGSPQTRKVIWAGKKRAVTNPLLADDLAGFPVRILQGAISEGVPYKDMLITPEHCLIFNGQFIPARMLVNGRSVFYDKSISSYDYYHIETEKHSVIKADGMLTESYLDTGNRSSFRQGGNVVSIGASQALSWDEDAAASLTVERAVVEPIYRALAERSHSVAPDTIISAPALTEDPNIFLSTDKGQSIRKIRSSDNHVVFMLPAGVESVEIVSRASRPSDTIGPFVDDRRMLGVLIGKITLLEGNKVRELTSHLNTPELTGWHEQEASSCRWTNGKALLALGNRKPNSFAILSVEVLAAGPYVKADTAHQELQTA</sequence>
<evidence type="ECO:0000313" key="2">
    <source>
        <dbReference type="EMBL" id="GBQ82686.1"/>
    </source>
</evidence>
<evidence type="ECO:0000313" key="3">
    <source>
        <dbReference type="Proteomes" id="UP001065047"/>
    </source>
</evidence>
<protein>
    <recommendedName>
        <fullName evidence="1">Hedgehog/Intein (Hint) domain-containing protein</fullName>
    </recommendedName>
</protein>
<organism evidence="2 3">
    <name type="scientific">Acetobacter malorum DSM 14337</name>
    <dbReference type="NCBI Taxonomy" id="1307910"/>
    <lineage>
        <taxon>Bacteria</taxon>
        <taxon>Pseudomonadati</taxon>
        <taxon>Pseudomonadota</taxon>
        <taxon>Alphaproteobacteria</taxon>
        <taxon>Acetobacterales</taxon>
        <taxon>Acetobacteraceae</taxon>
        <taxon>Acetobacter</taxon>
    </lineage>
</organism>